<keyword evidence="2" id="KW-0472">Membrane</keyword>
<dbReference type="InterPro" id="IPR045167">
    <property type="entry name" value="Hobbit"/>
</dbReference>
<feature type="compositionally biased region" description="Polar residues" evidence="1">
    <location>
        <begin position="2547"/>
        <end position="2560"/>
    </location>
</feature>
<dbReference type="SMART" id="SM01214">
    <property type="entry name" value="Fmp27_GFWDK"/>
    <property type="match status" value="1"/>
</dbReference>
<feature type="region of interest" description="Disordered" evidence="1">
    <location>
        <begin position="2476"/>
        <end position="2511"/>
    </location>
</feature>
<feature type="compositionally biased region" description="Polar residues" evidence="1">
    <location>
        <begin position="2493"/>
        <end position="2510"/>
    </location>
</feature>
<dbReference type="Proteomes" id="UP001219525">
    <property type="component" value="Unassembled WGS sequence"/>
</dbReference>
<feature type="domain" description="FMP27 WPPW motif-containing RBG unit" evidence="5">
    <location>
        <begin position="1718"/>
        <end position="2150"/>
    </location>
</feature>
<evidence type="ECO:0000259" key="4">
    <source>
        <dbReference type="SMART" id="SM01215"/>
    </source>
</evidence>
<feature type="compositionally biased region" description="Low complexity" evidence="1">
    <location>
        <begin position="2532"/>
        <end position="2545"/>
    </location>
</feature>
<gene>
    <name evidence="6" type="ORF">GGX14DRAFT_692537</name>
</gene>
<evidence type="ECO:0000313" key="6">
    <source>
        <dbReference type="EMBL" id="KAJ7228564.1"/>
    </source>
</evidence>
<evidence type="ECO:0000256" key="1">
    <source>
        <dbReference type="SAM" id="MobiDB-lite"/>
    </source>
</evidence>
<dbReference type="EMBL" id="JARJCW010000002">
    <property type="protein sequence ID" value="KAJ7228564.1"/>
    <property type="molecule type" value="Genomic_DNA"/>
</dbReference>
<evidence type="ECO:0000256" key="2">
    <source>
        <dbReference type="SAM" id="Phobius"/>
    </source>
</evidence>
<name>A0AAD6YTL9_9AGAR</name>
<sequence length="2781" mass="309807">MDFNSLSDWILHILRVLLLTRPDDVWWTTFSVWLVRLIAFSLLLRTYIIPWAVGRMSRHLRVRSISLRSVRGLYARFGAQTLRADRITWTWSQVDGSRRMTIQVYGLTLQVGTPAQRAVGRQSRALTFADLAPSPIARRLWALFFGIYTLVDPFLRPLIRTYFAACLRLIIGWVPGISQALALDVHSPTITFAEIPGAKIVTTTMSIRTVLAFTQTEKPEEVGQPLRAPSHERTSYSVAAWRRRLTHSFQRSWDRAWGQTRGSAAVELKLHEIVGSMDSSLGHSTGKVDFLALPGSIDFNASLGFSPKRGSVDPHSVNVSLTMTDAHVDLRAAVNLLKRSTQRVSTTSEPLQTPSPAFGESLHSPLLSPATPGMPFLSSTSPISPRSPFFGAFSGSMARRHHPPCVKLKESKDTSSLVFLASANFRISKITATIAHNSDEIYRVVVHDIGANTEMSDPDHNPLHRRWLGRSKHMDSIDAEGYVCNFATGEIQVDRTTTLGQIRLLMIKSTDFQSLGIQWPVPWLHSSPFIGGDPNAPLLAIQASIGAINITERLDRLTRLFVDILPPEPQGVPPQPPEPRSVIPPYGHPLPRIFCGIECGEICGRLIVGTKTVDPSALDLRTDGFVVSFSTHFSHRPPPRSSVTPASPLTDSLPLHLHAEIAAVLRPVFLRVCSRRSGSAQSFFEDPVLLSMEALELTGQGKADACINEDGNIALVDMPSKVLQLHCTSDVLCVELWHPLVIDVLTQVLSSLPAKAQSSSSRPWTSSKVDKMPKGVFATMSLARCVLFVTAPDINPDDTMDLCRGFAARTIGLSMQYCSLRVDPDRRADWRSSTRQKLYLPQEMILSSVLTALRTSSTAVAMGVALSDLALRSAVSTQYDADDPMLAEQDDPNLKAQEFICFQRTQVSVLFSSGKFWPTASVTDSCEVSVEIPYVRGAVQLAHMYSILLGVATLKQLAQARPPPLRQPPHTPATISARSLLLTFTVKIRTVQIFCTLIKQRAILRLDAISLHWAPNAATVTRWDKATAWVEVPAPLSGCQSQSSEDQWEEFVCLHKWSGTFHAGSVEIEAESAKIRIPYGFVLAGLIFDASVIAKTVRHLAQICIVGRYYAMPTPEPEGPKKVPKLLLNIRSLCAEAADDPFECKLGIISRTGLDAAKNRKDRDDAFTAKVQSILAAESFAPSHSAENPDYNFDANHSISIEEARARLDEVHSVDWAMRLNVARQRQVKDEESFARKHFGTQATKVKDLIPNLVEVAPTSPAPPLIRLLLSNITLNITPPSFPISQLPDFLHRQGSGLPADTQYSLLVPMHLNFGLSTLRVTLRDYPLPLVYIPSKDDKTVFVLDFDSDLVVAEEMGTDLSVDWVDCPVVSSGYGLPGAAPFSLSVPKTIMPVKSYANPVIDITATTATTFSWGVSYGPAAQDLMRLVETLSTAPRDSSPGMGFWDKIRLIFHWTVRADFAGEVRYQMKGLRDPYLVSGAGAGFVLAWQGNPKLLIGQKNNDKELIQVVSDSMIIAIPDFSHLMPKSKRKHHNTEKPRPFQKICAKFRSGVCFGIGFVMERSCGSECSTCSGSAFHRKCRFYQFRPHYDVKLQKKPRVPAIKTADDSFNGFRSDFIHLSVSLTSALNAKPGMPLEPSSFHLTPQVFTHFWSWWKLFDSVLSLPIRQGTAWPSRHISPKLGQHLATIKYRISVKNLYIMHAYIDDSRETWTDGVTPWIGVKGIFEEFQVDMHQREEETLIPGLRPNTTKLVRQKPFYAVELVIKGLDLRAMLATFDDPAKTHIGVSSPPQRSNYRTRTDLPNTSVDSAWNDADDFIELDWTPSSTPSLHFLPVVTCPLFTYFKRAATTEPHDESSKFGLEITHTCYLGKQPSVLEVQIDLAMARVAELQESIGKAKGMKTDADFRTMEKMVVLLQDYIALLQETQAGSRPTGETNGHSYHIPADTLSEAEWEEFDNVYQIHCPKIFLDSAVRDIMMQYFYCSRARRGVEYHMATRAVTFIRDQADLSVIPGPDKRRSVGAGTAQAAAHALRKILSGHERKSLDQEPLKQPPVDMDPLDGWLEGVSLRKGHCCLLLKPQVVLRDEWASDRTCVVAAVQAKLQSYTIMDDSNVDDPISGKVMSRTFATLSGLQTFSPASPDYSGDGCVPLEVLIDFRCESNDFERLVPQTDATFHYDHFNRLRLRNNVNSVVRSKAEKAGPGSHSHLHDQTDLIQVNIPRFTVTATDRHFEIIANIVTKLLLFSDAAHKTRTNKLETLLFTYDFNDLTSVANVVTDLQTSLRDAIETELMADISHLTAEAAQLEMLKLKAHKMLLSEELGGLFECISLAQDQRENQSGPKSALLLHTSSSEISWRMLDDQQELLAKLVVQNIDFFWLSRQDSSTVNDLTVGNLQAFDGSRDARWAEILAKHDEPANHPLLKRGLFVLANWSILAPVGGITIYESFELNFHPMRLQVDARVGRRIMEYVWPARKYRKRLTEDETPPTAENSADIVLTRSSLDSPRSQVPKQATLSAPALVPPMKLSASRSFTDLRSASQSLAPPSAPQLHRTASSGALRQSMTPVASGDPSRKKSRPEPSNKIDRLAKRTGDAAEMKTRSSQKSFVLVRVSSLNLLLSVMKEESFVCRDAHIRTRDLEFRNQTWSFEELVNQFIPSDMSWRGWLKMAFHQPLVPVLPVARELISKTKWIANKNNGQDIYASPSPQKMPRAKALTHTDNDVAESERSQSPHPRWRKSRKKTDSPTPAILPEATFTSEPEGGSRPPSRNRKFNLFGRSKITQSDEKM</sequence>
<evidence type="ECO:0000259" key="3">
    <source>
        <dbReference type="SMART" id="SM01214"/>
    </source>
</evidence>
<feature type="domain" description="FMP27/BLTP2/Hobbit GFWDK motif-containing RBG unit" evidence="3">
    <location>
        <begin position="1325"/>
        <end position="1477"/>
    </location>
</feature>
<dbReference type="Pfam" id="PF10344">
    <property type="entry name" value="Hobbit"/>
    <property type="match status" value="2"/>
</dbReference>
<dbReference type="PANTHER" id="PTHR15678">
    <property type="entry name" value="ANTIGEN MLAA-22-RELATED"/>
    <property type="match status" value="1"/>
</dbReference>
<dbReference type="InterPro" id="IPR019449">
    <property type="entry name" value="FMP27_WPPW_RBG"/>
</dbReference>
<feature type="compositionally biased region" description="Basic and acidic residues" evidence="1">
    <location>
        <begin position="2710"/>
        <end position="2723"/>
    </location>
</feature>
<reference evidence="6" key="1">
    <citation type="submission" date="2023-03" db="EMBL/GenBank/DDBJ databases">
        <title>Massive genome expansion in bonnet fungi (Mycena s.s.) driven by repeated elements and novel gene families across ecological guilds.</title>
        <authorList>
            <consortium name="Lawrence Berkeley National Laboratory"/>
            <person name="Harder C.B."/>
            <person name="Miyauchi S."/>
            <person name="Viragh M."/>
            <person name="Kuo A."/>
            <person name="Thoen E."/>
            <person name="Andreopoulos B."/>
            <person name="Lu D."/>
            <person name="Skrede I."/>
            <person name="Drula E."/>
            <person name="Henrissat B."/>
            <person name="Morin E."/>
            <person name="Kohler A."/>
            <person name="Barry K."/>
            <person name="LaButti K."/>
            <person name="Morin E."/>
            <person name="Salamov A."/>
            <person name="Lipzen A."/>
            <person name="Mereny Z."/>
            <person name="Hegedus B."/>
            <person name="Baldrian P."/>
            <person name="Stursova M."/>
            <person name="Weitz H."/>
            <person name="Taylor A."/>
            <person name="Grigoriev I.V."/>
            <person name="Nagy L.G."/>
            <person name="Martin F."/>
            <person name="Kauserud H."/>
        </authorList>
    </citation>
    <scope>NUCLEOTIDE SEQUENCE</scope>
    <source>
        <strain evidence="6">9144</strain>
    </source>
</reference>
<feature type="compositionally biased region" description="Basic and acidic residues" evidence="1">
    <location>
        <begin position="2566"/>
        <end position="2594"/>
    </location>
</feature>
<feature type="domain" description="FMP27 SW motif-containing RBG unit" evidence="4">
    <location>
        <begin position="1203"/>
        <end position="1307"/>
    </location>
</feature>
<feature type="region of interest" description="Disordered" evidence="1">
    <location>
        <begin position="2531"/>
        <end position="2594"/>
    </location>
</feature>
<evidence type="ECO:0000313" key="7">
    <source>
        <dbReference type="Proteomes" id="UP001219525"/>
    </source>
</evidence>
<keyword evidence="2" id="KW-1133">Transmembrane helix</keyword>
<feature type="transmembrane region" description="Helical" evidence="2">
    <location>
        <begin position="140"/>
        <end position="159"/>
    </location>
</feature>
<keyword evidence="7" id="KW-1185">Reference proteome</keyword>
<dbReference type="InterPro" id="IPR019415">
    <property type="entry name" value="FMP27_SW_RBG"/>
</dbReference>
<keyword evidence="2" id="KW-0812">Transmembrane</keyword>
<feature type="compositionally biased region" description="Polar residues" evidence="1">
    <location>
        <begin position="341"/>
        <end position="355"/>
    </location>
</feature>
<accession>A0AAD6YTL9</accession>
<dbReference type="PANTHER" id="PTHR15678:SF6">
    <property type="entry name" value="BRIDGE-LIKE LIPID TRANSFER PROTEIN FAMILY MEMBER 2"/>
    <property type="match status" value="1"/>
</dbReference>
<organism evidence="6 7">
    <name type="scientific">Mycena pura</name>
    <dbReference type="NCBI Taxonomy" id="153505"/>
    <lineage>
        <taxon>Eukaryota</taxon>
        <taxon>Fungi</taxon>
        <taxon>Dikarya</taxon>
        <taxon>Basidiomycota</taxon>
        <taxon>Agaricomycotina</taxon>
        <taxon>Agaricomycetes</taxon>
        <taxon>Agaricomycetidae</taxon>
        <taxon>Agaricales</taxon>
        <taxon>Marasmiineae</taxon>
        <taxon>Mycenaceae</taxon>
        <taxon>Mycena</taxon>
    </lineage>
</organism>
<proteinExistence type="predicted"/>
<protein>
    <submittedName>
        <fullName evidence="6">Golgi-body localization protein domain-containing protein</fullName>
    </submittedName>
</protein>
<dbReference type="SMART" id="SM01216">
    <property type="entry name" value="Fmp27_WPPW"/>
    <property type="match status" value="1"/>
</dbReference>
<feature type="region of interest" description="Disordered" evidence="1">
    <location>
        <begin position="341"/>
        <end position="364"/>
    </location>
</feature>
<evidence type="ECO:0000259" key="5">
    <source>
        <dbReference type="SMART" id="SM01216"/>
    </source>
</evidence>
<feature type="region of interest" description="Disordered" evidence="1">
    <location>
        <begin position="2690"/>
        <end position="2781"/>
    </location>
</feature>
<dbReference type="InterPro" id="IPR019441">
    <property type="entry name" value="FMP27/BLTP2/Hobbit_GFWDK_RBG"/>
</dbReference>
<feature type="transmembrane region" description="Helical" evidence="2">
    <location>
        <begin position="25"/>
        <end position="48"/>
    </location>
</feature>
<comment type="caution">
    <text evidence="6">The sequence shown here is derived from an EMBL/GenBank/DDBJ whole genome shotgun (WGS) entry which is preliminary data.</text>
</comment>
<dbReference type="SMART" id="SM01215">
    <property type="entry name" value="Fmp27_SW"/>
    <property type="match status" value="1"/>
</dbReference>